<dbReference type="InParanoid" id="A0A1D2VGB7"/>
<keyword evidence="22" id="KW-1185">Reference proteome</keyword>
<evidence type="ECO:0000313" key="22">
    <source>
        <dbReference type="Proteomes" id="UP000095038"/>
    </source>
</evidence>
<dbReference type="GO" id="GO:0005775">
    <property type="term" value="C:vacuolar lumen"/>
    <property type="evidence" value="ECO:0007669"/>
    <property type="project" value="TreeGrafter"/>
</dbReference>
<reference evidence="22" key="1">
    <citation type="submission" date="2016-05" db="EMBL/GenBank/DDBJ databases">
        <title>Comparative genomics of biotechnologically important yeasts.</title>
        <authorList>
            <consortium name="DOE Joint Genome Institute"/>
            <person name="Riley R."/>
            <person name="Haridas S."/>
            <person name="Wolfe K.H."/>
            <person name="Lopes M.R."/>
            <person name="Hittinger C.T."/>
            <person name="Goker M."/>
            <person name="Salamov A."/>
            <person name="Wisecaver J."/>
            <person name="Long T.M."/>
            <person name="Aerts A.L."/>
            <person name="Barry K."/>
            <person name="Choi C."/>
            <person name="Clum A."/>
            <person name="Coughlan A.Y."/>
            <person name="Deshpande S."/>
            <person name="Douglass A.P."/>
            <person name="Hanson S.J."/>
            <person name="Klenk H.-P."/>
            <person name="Labutti K."/>
            <person name="Lapidus A."/>
            <person name="Lindquist E."/>
            <person name="Lipzen A."/>
            <person name="Meier-Kolthoff J.P."/>
            <person name="Ohm R.A."/>
            <person name="Otillar R.P."/>
            <person name="Pangilinan J."/>
            <person name="Peng Y."/>
            <person name="Rokas A."/>
            <person name="Rosa C.A."/>
            <person name="Scheuner C."/>
            <person name="Sibirny A.A."/>
            <person name="Slot J.C."/>
            <person name="Stielow J.B."/>
            <person name="Sun H."/>
            <person name="Kurtzman C.P."/>
            <person name="Blackwell M."/>
            <person name="Grigoriev I.V."/>
            <person name="Jeffries T.W."/>
        </authorList>
    </citation>
    <scope>NUCLEOTIDE SEQUENCE [LARGE SCALE GENOMIC DNA]</scope>
    <source>
        <strain evidence="22">DSM 1968</strain>
    </source>
</reference>
<evidence type="ECO:0000256" key="7">
    <source>
        <dbReference type="ARBA" id="ARBA00018542"/>
    </source>
</evidence>
<dbReference type="InterPro" id="IPR029058">
    <property type="entry name" value="AB_hydrolase_fold"/>
</dbReference>
<dbReference type="Gene3D" id="3.40.50.1820">
    <property type="entry name" value="alpha/beta hydrolase"/>
    <property type="match status" value="1"/>
</dbReference>
<keyword evidence="9" id="KW-0812">Transmembrane</keyword>
<feature type="non-terminal residue" evidence="21">
    <location>
        <position position="452"/>
    </location>
</feature>
<organism evidence="21 22">
    <name type="scientific">Ascoidea rubescens DSM 1968</name>
    <dbReference type="NCBI Taxonomy" id="1344418"/>
    <lineage>
        <taxon>Eukaryota</taxon>
        <taxon>Fungi</taxon>
        <taxon>Dikarya</taxon>
        <taxon>Ascomycota</taxon>
        <taxon>Saccharomycotina</taxon>
        <taxon>Saccharomycetes</taxon>
        <taxon>Ascoideaceae</taxon>
        <taxon>Ascoidea</taxon>
    </lineage>
</organism>
<evidence type="ECO:0000256" key="11">
    <source>
        <dbReference type="ARBA" id="ARBA00022801"/>
    </source>
</evidence>
<dbReference type="GO" id="GO:0004620">
    <property type="term" value="F:phospholipase activity"/>
    <property type="evidence" value="ECO:0007669"/>
    <property type="project" value="TreeGrafter"/>
</dbReference>
<keyword evidence="14" id="KW-1133">Transmembrane helix</keyword>
<dbReference type="GO" id="GO:0032585">
    <property type="term" value="C:multivesicular body membrane"/>
    <property type="evidence" value="ECO:0007669"/>
    <property type="project" value="UniProtKB-SubCell"/>
</dbReference>
<dbReference type="GO" id="GO:0034727">
    <property type="term" value="P:piecemeal microautophagy of the nucleus"/>
    <property type="evidence" value="ECO:0007669"/>
    <property type="project" value="TreeGrafter"/>
</dbReference>
<keyword evidence="15" id="KW-0072">Autophagy</keyword>
<dbReference type="EC" id="3.1.1.3" evidence="6"/>
<evidence type="ECO:0000256" key="19">
    <source>
        <dbReference type="ARBA" id="ARBA00024663"/>
    </source>
</evidence>
<comment type="function">
    <text evidence="19">Lipase which is essential for lysis of subvacuolar cytoplasm to vacuole targeted bodies and intravacuolar autophagic bodies. Involved in the lysis of intravacuolar multivesicular body (MVB) vesicles. The intravacuolar membrane disintegration by ATG15 is critical to life span extension.</text>
</comment>
<keyword evidence="12" id="KW-0442">Lipid degradation</keyword>
<dbReference type="GeneID" id="30963350"/>
<keyword evidence="17" id="KW-0472">Membrane</keyword>
<evidence type="ECO:0000256" key="5">
    <source>
        <dbReference type="ARBA" id="ARBA00011137"/>
    </source>
</evidence>
<proteinExistence type="inferred from homology"/>
<dbReference type="GO" id="GO:0034496">
    <property type="term" value="P:multivesicular body membrane disassembly"/>
    <property type="evidence" value="ECO:0007669"/>
    <property type="project" value="TreeGrafter"/>
</dbReference>
<dbReference type="GO" id="GO:0006660">
    <property type="term" value="P:phosphatidylserine catabolic process"/>
    <property type="evidence" value="ECO:0007669"/>
    <property type="project" value="TreeGrafter"/>
</dbReference>
<comment type="similarity">
    <text evidence="4">Belongs to the AB hydrolase superfamily. Lipase family.</text>
</comment>
<evidence type="ECO:0000256" key="15">
    <source>
        <dbReference type="ARBA" id="ARBA00023006"/>
    </source>
</evidence>
<evidence type="ECO:0000256" key="12">
    <source>
        <dbReference type="ARBA" id="ARBA00022963"/>
    </source>
</evidence>
<evidence type="ECO:0000256" key="9">
    <source>
        <dbReference type="ARBA" id="ARBA00022692"/>
    </source>
</evidence>
<evidence type="ECO:0000256" key="17">
    <source>
        <dbReference type="ARBA" id="ARBA00023136"/>
    </source>
</evidence>
<evidence type="ECO:0000256" key="2">
    <source>
        <dbReference type="ARBA" id="ARBA00004270"/>
    </source>
</evidence>
<gene>
    <name evidence="21" type="ORF">ASCRUDRAFT_21893</name>
</gene>
<keyword evidence="11 21" id="KW-0378">Hydrolase</keyword>
<keyword evidence="10" id="KW-0967">Endosome</keyword>
<evidence type="ECO:0000313" key="21">
    <source>
        <dbReference type="EMBL" id="ODV60675.1"/>
    </source>
</evidence>
<evidence type="ECO:0000256" key="13">
    <source>
        <dbReference type="ARBA" id="ARBA00022968"/>
    </source>
</evidence>
<dbReference type="RefSeq" id="XP_020046982.1">
    <property type="nucleotide sequence ID" value="XM_020189714.1"/>
</dbReference>
<feature type="non-terminal residue" evidence="21">
    <location>
        <position position="1"/>
    </location>
</feature>
<keyword evidence="18" id="KW-0325">Glycoprotein</keyword>
<dbReference type="EMBL" id="KV454481">
    <property type="protein sequence ID" value="ODV60675.1"/>
    <property type="molecule type" value="Genomic_DNA"/>
</dbReference>
<dbReference type="GO" id="GO:0046461">
    <property type="term" value="P:neutral lipid catabolic process"/>
    <property type="evidence" value="ECO:0007669"/>
    <property type="project" value="TreeGrafter"/>
</dbReference>
<keyword evidence="13" id="KW-0735">Signal-anchor</keyword>
<comment type="subcellular location">
    <subcellularLocation>
        <location evidence="3">Endosome</location>
        <location evidence="3">Multivesicular body membrane</location>
        <topology evidence="3">Single-pass type II membrane protein</topology>
    </subcellularLocation>
    <subcellularLocation>
        <location evidence="2">Prevacuolar compartment membrane</location>
        <topology evidence="2">Single-pass type II membrane protein</topology>
    </subcellularLocation>
</comment>
<keyword evidence="16" id="KW-0443">Lipid metabolism</keyword>
<dbReference type="InterPro" id="IPR050805">
    <property type="entry name" value="ATG15_Lipase"/>
</dbReference>
<evidence type="ECO:0000256" key="16">
    <source>
        <dbReference type="ARBA" id="ARBA00023098"/>
    </source>
</evidence>
<sequence>FKLKHIFHHNVGNSNFVHKRLDITDDFIEKNKLNDVHTFNHLIHQRSKNIDLNNKKFFHSDNNDWPELYKKFSPWTIQLPISSIDNYKTKKFGRNDNDVMDYLNAIHNNNNNNNYNNIFDNEDMFIQDKLKLNWDNINMKVPNVSDTLTILTLALMSGNAYVETPHKSADWYNISDPRWDDRNTSRHNHQGFGWMTEGVRGHVFVDNKNETVVIAIKGTSFAVLARRDKAMKNDAKDTVGMDKINDNLLFSCCCARVSYMWSTVCNCYKSSYNCDQKCLEKELYREDRYYRAALDIYSEASKLYPNAKTIWATGHSLGGSLAALIGRTFGLPVVAFEAPGELLATRRLHLPMPPGLPFEYEHVWHVGHTADPIYMGTCNGASSSCSVAGYAMETQCHTGKQCVYDVVTDKNWNVNIMNHRIRVVIEEVLSVYNAVPECAPAPPCRDCFNWRF</sequence>
<dbReference type="CDD" id="cd00519">
    <property type="entry name" value="Lipase_3"/>
    <property type="match status" value="1"/>
</dbReference>
<evidence type="ECO:0000256" key="8">
    <source>
        <dbReference type="ARBA" id="ARBA00019241"/>
    </source>
</evidence>
<dbReference type="SUPFAM" id="SSF53474">
    <property type="entry name" value="alpha/beta-Hydrolases"/>
    <property type="match status" value="1"/>
</dbReference>
<dbReference type="OrthoDB" id="58570at2759"/>
<protein>
    <recommendedName>
        <fullName evidence="7">Putative lipase ATG15</fullName>
        <ecNumber evidence="6">3.1.1.3</ecNumber>
    </recommendedName>
    <alternativeName>
        <fullName evidence="20">Autophagy-related protein 15</fullName>
    </alternativeName>
    <alternativeName>
        <fullName evidence="8">Putative lipase atg15</fullName>
    </alternativeName>
</protein>
<evidence type="ECO:0000256" key="3">
    <source>
        <dbReference type="ARBA" id="ARBA00004343"/>
    </source>
</evidence>
<dbReference type="AlphaFoldDB" id="A0A1D2VGB7"/>
<evidence type="ECO:0000256" key="20">
    <source>
        <dbReference type="ARBA" id="ARBA00029828"/>
    </source>
</evidence>
<name>A0A1D2VGB7_9ASCO</name>
<evidence type="ECO:0000256" key="6">
    <source>
        <dbReference type="ARBA" id="ARBA00013279"/>
    </source>
</evidence>
<evidence type="ECO:0000256" key="14">
    <source>
        <dbReference type="ARBA" id="ARBA00022989"/>
    </source>
</evidence>
<evidence type="ECO:0000256" key="4">
    <source>
        <dbReference type="ARBA" id="ARBA00010701"/>
    </source>
</evidence>
<comment type="catalytic activity">
    <reaction evidence="1">
        <text>a triacylglycerol + H2O = a diacylglycerol + a fatty acid + H(+)</text>
        <dbReference type="Rhea" id="RHEA:12044"/>
        <dbReference type="ChEBI" id="CHEBI:15377"/>
        <dbReference type="ChEBI" id="CHEBI:15378"/>
        <dbReference type="ChEBI" id="CHEBI:17855"/>
        <dbReference type="ChEBI" id="CHEBI:18035"/>
        <dbReference type="ChEBI" id="CHEBI:28868"/>
        <dbReference type="EC" id="3.1.1.3"/>
    </reaction>
</comment>
<comment type="subunit">
    <text evidence="5">Binds to both phosphatidylinositol (PI) and phosphatidylinositol 3,5-bisphosphate (PIP2).</text>
</comment>
<dbReference type="PANTHER" id="PTHR47175:SF2">
    <property type="entry name" value="LIPASE ATG15-RELATED"/>
    <property type="match status" value="1"/>
</dbReference>
<accession>A0A1D2VGB7</accession>
<evidence type="ECO:0000256" key="18">
    <source>
        <dbReference type="ARBA" id="ARBA00023180"/>
    </source>
</evidence>
<evidence type="ECO:0000256" key="1">
    <source>
        <dbReference type="ARBA" id="ARBA00001024"/>
    </source>
</evidence>
<dbReference type="Proteomes" id="UP000095038">
    <property type="component" value="Unassembled WGS sequence"/>
</dbReference>
<dbReference type="PANTHER" id="PTHR47175">
    <property type="entry name" value="LIPASE ATG15-RELATED"/>
    <property type="match status" value="1"/>
</dbReference>
<dbReference type="STRING" id="1344418.A0A1D2VGB7"/>
<evidence type="ECO:0000256" key="10">
    <source>
        <dbReference type="ARBA" id="ARBA00022753"/>
    </source>
</evidence>
<dbReference type="GO" id="GO:0004806">
    <property type="term" value="F:triacylglycerol lipase activity"/>
    <property type="evidence" value="ECO:0007669"/>
    <property type="project" value="UniProtKB-EC"/>
</dbReference>
<dbReference type="FunCoup" id="A0A1D2VGB7">
    <property type="interactions" value="53"/>
</dbReference>